<proteinExistence type="predicted"/>
<sequence>MSDVGGRLHRKLKLPSTYDSTYVLLSRMLTQIRARNNLIGLSVCYGLKVPSPTPNPRMFKIAKYSASGTIRWAEIWHGRNACTYHLVSSAHVLAQFPPHLRII</sequence>
<protein>
    <submittedName>
        <fullName evidence="1">Uncharacterized protein</fullName>
    </submittedName>
</protein>
<dbReference type="InParanoid" id="A0A0C2X8G6"/>
<evidence type="ECO:0000313" key="1">
    <source>
        <dbReference type="EMBL" id="KIL65033.1"/>
    </source>
</evidence>
<accession>A0A0C2X8G6</accession>
<keyword evidence="2" id="KW-1185">Reference proteome</keyword>
<name>A0A0C2X8G6_AMAMK</name>
<reference evidence="1 2" key="1">
    <citation type="submission" date="2014-04" db="EMBL/GenBank/DDBJ databases">
        <title>Evolutionary Origins and Diversification of the Mycorrhizal Mutualists.</title>
        <authorList>
            <consortium name="DOE Joint Genome Institute"/>
            <consortium name="Mycorrhizal Genomics Consortium"/>
            <person name="Kohler A."/>
            <person name="Kuo A."/>
            <person name="Nagy L.G."/>
            <person name="Floudas D."/>
            <person name="Copeland A."/>
            <person name="Barry K.W."/>
            <person name="Cichocki N."/>
            <person name="Veneault-Fourrey C."/>
            <person name="LaButti K."/>
            <person name="Lindquist E.A."/>
            <person name="Lipzen A."/>
            <person name="Lundell T."/>
            <person name="Morin E."/>
            <person name="Murat C."/>
            <person name="Riley R."/>
            <person name="Ohm R."/>
            <person name="Sun H."/>
            <person name="Tunlid A."/>
            <person name="Henrissat B."/>
            <person name="Grigoriev I.V."/>
            <person name="Hibbett D.S."/>
            <person name="Martin F."/>
        </authorList>
    </citation>
    <scope>NUCLEOTIDE SEQUENCE [LARGE SCALE GENOMIC DNA]</scope>
    <source>
        <strain evidence="1 2">Koide BX008</strain>
    </source>
</reference>
<gene>
    <name evidence="1" type="ORF">M378DRAFT_162598</name>
</gene>
<dbReference type="Proteomes" id="UP000054549">
    <property type="component" value="Unassembled WGS sequence"/>
</dbReference>
<organism evidence="1 2">
    <name type="scientific">Amanita muscaria (strain Koide BX008)</name>
    <dbReference type="NCBI Taxonomy" id="946122"/>
    <lineage>
        <taxon>Eukaryota</taxon>
        <taxon>Fungi</taxon>
        <taxon>Dikarya</taxon>
        <taxon>Basidiomycota</taxon>
        <taxon>Agaricomycotina</taxon>
        <taxon>Agaricomycetes</taxon>
        <taxon>Agaricomycetidae</taxon>
        <taxon>Agaricales</taxon>
        <taxon>Pluteineae</taxon>
        <taxon>Amanitaceae</taxon>
        <taxon>Amanita</taxon>
    </lineage>
</organism>
<dbReference type="EMBL" id="KN818245">
    <property type="protein sequence ID" value="KIL65033.1"/>
    <property type="molecule type" value="Genomic_DNA"/>
</dbReference>
<evidence type="ECO:0000313" key="2">
    <source>
        <dbReference type="Proteomes" id="UP000054549"/>
    </source>
</evidence>
<dbReference type="HOGENOM" id="CLU_2263066_0_0_1"/>
<dbReference type="AlphaFoldDB" id="A0A0C2X8G6"/>